<keyword evidence="2" id="KW-1185">Reference proteome</keyword>
<sequence length="299" mass="33777">MSEETPPPPPPKNEDSLFKVPFLPNKKRTASQGPGKKDTLSSQLPRGRSADVRTKRKKLYLMKPNGVVQQFNLRIIDDIRNYQIEFEVEPVVDPYDDSQPGPSNRIYPQNARFMIPREDLRERVVSPVNEAVVEEVEEEEEEDVDSDGDCDEELAAVVANLTQKCQAQKLESDVVVQPSPVVAQQIQEIIAAAAKPHQHSIDSILGNTPKANQENNKPAMCEVPEYVIENGIMTRRTVLVPKERAFPSGNGESQVPPPIDYNWVPPDDNCPIRIPQAAWDLYEANKAEHERLQREQEEK</sequence>
<evidence type="ECO:0000313" key="3">
    <source>
        <dbReference type="WBParaSite" id="Csp11.Scaffold629.g10108.t1"/>
    </source>
</evidence>
<evidence type="ECO:0000313" key="2">
    <source>
        <dbReference type="Proteomes" id="UP000095282"/>
    </source>
</evidence>
<evidence type="ECO:0000256" key="1">
    <source>
        <dbReference type="SAM" id="MobiDB-lite"/>
    </source>
</evidence>
<dbReference type="Proteomes" id="UP000095282">
    <property type="component" value="Unplaced"/>
</dbReference>
<dbReference type="WBParaSite" id="Csp11.Scaffold629.g10108.t1">
    <property type="protein sequence ID" value="Csp11.Scaffold629.g10108.t1"/>
    <property type="gene ID" value="Csp11.Scaffold629.g10108"/>
</dbReference>
<dbReference type="AlphaFoldDB" id="A0A1I7TN75"/>
<feature type="region of interest" description="Disordered" evidence="1">
    <location>
        <begin position="1"/>
        <end position="56"/>
    </location>
</feature>
<proteinExistence type="predicted"/>
<accession>A0A1I7TN75</accession>
<organism evidence="2 3">
    <name type="scientific">Caenorhabditis tropicalis</name>
    <dbReference type="NCBI Taxonomy" id="1561998"/>
    <lineage>
        <taxon>Eukaryota</taxon>
        <taxon>Metazoa</taxon>
        <taxon>Ecdysozoa</taxon>
        <taxon>Nematoda</taxon>
        <taxon>Chromadorea</taxon>
        <taxon>Rhabditida</taxon>
        <taxon>Rhabditina</taxon>
        <taxon>Rhabditomorpha</taxon>
        <taxon>Rhabditoidea</taxon>
        <taxon>Rhabditidae</taxon>
        <taxon>Peloderinae</taxon>
        <taxon>Caenorhabditis</taxon>
    </lineage>
</organism>
<reference evidence="3" key="1">
    <citation type="submission" date="2016-11" db="UniProtKB">
        <authorList>
            <consortium name="WormBaseParasite"/>
        </authorList>
    </citation>
    <scope>IDENTIFICATION</scope>
</reference>
<feature type="compositionally biased region" description="Pro residues" evidence="1">
    <location>
        <begin position="1"/>
        <end position="11"/>
    </location>
</feature>
<protein>
    <submittedName>
        <fullName evidence="3">PPP1R35_C domain-containing protein</fullName>
    </submittedName>
</protein>
<name>A0A1I7TN75_9PELO</name>